<dbReference type="InterPro" id="IPR011990">
    <property type="entry name" value="TPR-like_helical_dom_sf"/>
</dbReference>
<keyword evidence="2" id="KW-0675">Receptor</keyword>
<reference evidence="3" key="1">
    <citation type="journal article" date="2019" name="Int. J. Syst. Evol. Microbiol.">
        <title>The Global Catalogue of Microorganisms (GCM) 10K type strain sequencing project: providing services to taxonomists for standard genome sequencing and annotation.</title>
        <authorList>
            <consortium name="The Broad Institute Genomics Platform"/>
            <consortium name="The Broad Institute Genome Sequencing Center for Infectious Disease"/>
            <person name="Wu L."/>
            <person name="Ma J."/>
        </authorList>
    </citation>
    <scope>NUCLEOTIDE SEQUENCE [LARGE SCALE GENOMIC DNA]</scope>
    <source>
        <strain evidence="3">JCM 32105</strain>
    </source>
</reference>
<dbReference type="SUPFAM" id="SSF52200">
    <property type="entry name" value="Toll/Interleukin receptor TIR domain"/>
    <property type="match status" value="1"/>
</dbReference>
<organism evidence="2 3">
    <name type="scientific">Nemorincola caseinilytica</name>
    <dbReference type="NCBI Taxonomy" id="2054315"/>
    <lineage>
        <taxon>Bacteria</taxon>
        <taxon>Pseudomonadati</taxon>
        <taxon>Bacteroidota</taxon>
        <taxon>Chitinophagia</taxon>
        <taxon>Chitinophagales</taxon>
        <taxon>Chitinophagaceae</taxon>
        <taxon>Nemorincola</taxon>
    </lineage>
</organism>
<dbReference type="PROSITE" id="PS50104">
    <property type="entry name" value="TIR"/>
    <property type="match status" value="1"/>
</dbReference>
<dbReference type="Gene3D" id="3.40.50.10140">
    <property type="entry name" value="Toll/interleukin-1 receptor homology (TIR) domain"/>
    <property type="match status" value="1"/>
</dbReference>
<comment type="caution">
    <text evidence="2">The sequence shown here is derived from an EMBL/GenBank/DDBJ whole genome shotgun (WGS) entry which is preliminary data.</text>
</comment>
<dbReference type="SUPFAM" id="SSF48452">
    <property type="entry name" value="TPR-like"/>
    <property type="match status" value="1"/>
</dbReference>
<evidence type="ECO:0000313" key="3">
    <source>
        <dbReference type="Proteomes" id="UP001500067"/>
    </source>
</evidence>
<sequence length="773" mass="90372">MHKVFLSHSSKQKYLVEVIAEKLGRDRAIYDNYTFELGVDTLDDIFNSLNKTDLFVFFISNESLESTWVKTELNQANKIALLNSSKQFLPIIIDSSIDHNDLRIPLWLRQKTIRKLQEPFLIIKKIEQSLRDILLDSNPILKAKDDLFVGRNHLMEEFENQILTISGQKPNAFISSGVEGVGRRTFMKKALFKTNLIKENYEPISIHLDEKESIEDFILKVEDANGNLSDRILENLESMTFEDRIKYAVNLIYKISESSERLFIIDTGCIIMPNKAIANWFIRITDDEMLSNYLGIILITRFRPNPSFIVKNKRIQAIHIEPLSEKDIQKLYVKYCHISQLSIPTIDSEKILKALNGIPSQVFFAVDLIKRSTIEYATKNINEIIEFGEAKIFYIITEIKKKQEYLDVLTLLSNVGVMSFDLLYKVIGRNSETEKILEYFYVLGIYDTVGGFADYIRVNYSISDYVKRSKFEINATYKRRLKKQLEVFLAETKEHYDVSELLINVKNALINNYKVPDKYLLPSFVLKSIVDMYYQRMFGKVVALADKILERKSNMDNSMIMDIRYWLCSALAREKNPRFESEVLHISGPNHDFLYGFYYRRKKDLDSALYYLNKTLKVSRNHNRAKRELVNVLLSKGAFEDALDIARDNYKNSKTNAFHIQAYFLCLIKKNNHPESDIKILERLMDDILKTNSKQAEEIHNTMQGEFEFYINQDASKAIQVLKDALYKNKNKYYAYRSLYLIYNKQGKYQVADELKSKYENDNSVIDELEELE</sequence>
<dbReference type="EMBL" id="BAABFA010000015">
    <property type="protein sequence ID" value="GAA4467477.1"/>
    <property type="molecule type" value="Genomic_DNA"/>
</dbReference>
<gene>
    <name evidence="2" type="ORF">GCM10023093_23480</name>
</gene>
<protein>
    <submittedName>
        <fullName evidence="2">Toll/interleukin-1 receptor domain-containing protein</fullName>
    </submittedName>
</protein>
<name>A0ABP8NID3_9BACT</name>
<dbReference type="Pfam" id="PF13676">
    <property type="entry name" value="TIR_2"/>
    <property type="match status" value="1"/>
</dbReference>
<feature type="domain" description="TIR" evidence="1">
    <location>
        <begin position="1"/>
        <end position="134"/>
    </location>
</feature>
<keyword evidence="3" id="KW-1185">Reference proteome</keyword>
<dbReference type="InterPro" id="IPR035897">
    <property type="entry name" value="Toll_tir_struct_dom_sf"/>
</dbReference>
<dbReference type="Gene3D" id="1.25.40.10">
    <property type="entry name" value="Tetratricopeptide repeat domain"/>
    <property type="match status" value="1"/>
</dbReference>
<accession>A0ABP8NID3</accession>
<proteinExistence type="predicted"/>
<evidence type="ECO:0000259" key="1">
    <source>
        <dbReference type="PROSITE" id="PS50104"/>
    </source>
</evidence>
<dbReference type="RefSeq" id="WP_345083413.1">
    <property type="nucleotide sequence ID" value="NZ_BAABFA010000015.1"/>
</dbReference>
<evidence type="ECO:0000313" key="2">
    <source>
        <dbReference type="EMBL" id="GAA4467477.1"/>
    </source>
</evidence>
<dbReference type="Proteomes" id="UP001500067">
    <property type="component" value="Unassembled WGS sequence"/>
</dbReference>
<dbReference type="InterPro" id="IPR027417">
    <property type="entry name" value="P-loop_NTPase"/>
</dbReference>
<dbReference type="SUPFAM" id="SSF52540">
    <property type="entry name" value="P-loop containing nucleoside triphosphate hydrolases"/>
    <property type="match status" value="1"/>
</dbReference>
<dbReference type="InterPro" id="IPR000157">
    <property type="entry name" value="TIR_dom"/>
</dbReference>